<dbReference type="InterPro" id="IPR002467">
    <property type="entry name" value="Pept_M24A_MAP1"/>
</dbReference>
<dbReference type="GO" id="GO:0046872">
    <property type="term" value="F:metal ion binding"/>
    <property type="evidence" value="ECO:0007669"/>
    <property type="project" value="UniProtKB-UniRule"/>
</dbReference>
<comment type="function">
    <text evidence="1 6">Removes the N-terminal methionine from nascent proteins. The N-terminal methionine is often cleaved when the second residue in the primary sequence is small and uncharged (Met-Ala-, Cys, Gly, Pro, Ser, Thr, or Val). Requires deformylation of the N(alpha)-formylated initiator methionine before it can be hydrolyzed.</text>
</comment>
<dbReference type="SUPFAM" id="SSF55920">
    <property type="entry name" value="Creatinase/aminopeptidase"/>
    <property type="match status" value="1"/>
</dbReference>
<comment type="subunit">
    <text evidence="6">Monomer.</text>
</comment>
<keyword evidence="4 6" id="KW-0479">Metal-binding</keyword>
<keyword evidence="5 6" id="KW-0378">Hydrolase</keyword>
<reference evidence="9" key="1">
    <citation type="journal article" date="2020" name="J. ISSAAS">
        <title>Lactobacilli and other gastrointestinal microbiota of Peromyscus leucopus, reservoir host for agents of Lyme disease and other zoonoses in North America.</title>
        <authorList>
            <person name="Milovic A."/>
            <person name="Bassam K."/>
            <person name="Shao H."/>
            <person name="Chatzistamou I."/>
            <person name="Tufts D.M."/>
            <person name="Diuk-Wasser M."/>
            <person name="Barbour A.G."/>
        </authorList>
    </citation>
    <scope>NUCLEOTIDE SEQUENCE</scope>
    <source>
        <strain evidence="9">LL90</strain>
    </source>
</reference>
<keyword evidence="3 6" id="KW-0645">Protease</keyword>
<accession>A0A6G8F3H9</accession>
<dbReference type="EC" id="3.4.11.18" evidence="6 7"/>
<protein>
    <recommendedName>
        <fullName evidence="6 7">Methionine aminopeptidase</fullName>
        <shortName evidence="6">MAP</shortName>
        <shortName evidence="6">MetAP</shortName>
        <ecNumber evidence="6 7">3.4.11.18</ecNumber>
    </recommendedName>
    <alternativeName>
        <fullName evidence="6">Peptidase M</fullName>
    </alternativeName>
</protein>
<dbReference type="EMBL" id="MN990732">
    <property type="protein sequence ID" value="QIM10786.1"/>
    <property type="molecule type" value="Genomic_DNA"/>
</dbReference>
<feature type="binding site" evidence="6">
    <location>
        <position position="183"/>
    </location>
    <ligand>
        <name>substrate</name>
    </ligand>
</feature>
<dbReference type="PANTHER" id="PTHR43330">
    <property type="entry name" value="METHIONINE AMINOPEPTIDASE"/>
    <property type="match status" value="1"/>
</dbReference>
<comment type="cofactor">
    <cofactor evidence="6">
        <name>Co(2+)</name>
        <dbReference type="ChEBI" id="CHEBI:48828"/>
    </cofactor>
    <cofactor evidence="6">
        <name>Zn(2+)</name>
        <dbReference type="ChEBI" id="CHEBI:29105"/>
    </cofactor>
    <cofactor evidence="6">
        <name>Mn(2+)</name>
        <dbReference type="ChEBI" id="CHEBI:29035"/>
    </cofactor>
    <cofactor evidence="6">
        <name>Fe(2+)</name>
        <dbReference type="ChEBI" id="CHEBI:29033"/>
    </cofactor>
    <text evidence="6">Binds 2 divalent metal cations per subunit. Has a high-affinity and a low affinity metal-binding site. The true nature of the physiological cofactor is under debate. The enzyme is active with cobalt, zinc, manganese or divalent iron ions. Most likely, methionine aminopeptidases function as mononuclear Fe(2+)-metalloproteases under physiological conditions, and the catalytically relevant metal-binding site has been assigned to the histidine-containing high-affinity site.</text>
</comment>
<dbReference type="GO" id="GO:0070006">
    <property type="term" value="F:metalloaminopeptidase activity"/>
    <property type="evidence" value="ECO:0007669"/>
    <property type="project" value="UniProtKB-UniRule"/>
</dbReference>
<organism evidence="9">
    <name type="scientific">uncultured Alphaproteobacteria bacterium</name>
    <dbReference type="NCBI Taxonomy" id="91750"/>
    <lineage>
        <taxon>Bacteria</taxon>
        <taxon>Pseudomonadati</taxon>
        <taxon>Pseudomonadota</taxon>
        <taxon>Alphaproteobacteria</taxon>
        <taxon>environmental samples</taxon>
    </lineage>
</organism>
<feature type="binding site" evidence="6">
    <location>
        <position position="84"/>
    </location>
    <ligand>
        <name>substrate</name>
    </ligand>
</feature>
<evidence type="ECO:0000259" key="8">
    <source>
        <dbReference type="Pfam" id="PF00557"/>
    </source>
</evidence>
<feature type="domain" description="Peptidase M24" evidence="8">
    <location>
        <begin position="18"/>
        <end position="247"/>
    </location>
</feature>
<feature type="binding site" evidence="6">
    <location>
        <position position="209"/>
    </location>
    <ligand>
        <name>a divalent metal cation</name>
        <dbReference type="ChEBI" id="CHEBI:60240"/>
        <label>2</label>
        <note>catalytic</note>
    </ligand>
</feature>
<dbReference type="Pfam" id="PF00557">
    <property type="entry name" value="Peptidase_M24"/>
    <property type="match status" value="1"/>
</dbReference>
<dbReference type="PANTHER" id="PTHR43330:SF27">
    <property type="entry name" value="METHIONINE AMINOPEPTIDASE"/>
    <property type="match status" value="1"/>
</dbReference>
<evidence type="ECO:0000256" key="3">
    <source>
        <dbReference type="ARBA" id="ARBA00022670"/>
    </source>
</evidence>
<evidence type="ECO:0000256" key="7">
    <source>
        <dbReference type="RuleBase" id="RU003653"/>
    </source>
</evidence>
<evidence type="ECO:0000256" key="5">
    <source>
        <dbReference type="ARBA" id="ARBA00022801"/>
    </source>
</evidence>
<feature type="binding site" evidence="6">
    <location>
        <position position="176"/>
    </location>
    <ligand>
        <name>a divalent metal cation</name>
        <dbReference type="ChEBI" id="CHEBI:60240"/>
        <label>2</label>
        <note>catalytic</note>
    </ligand>
</feature>
<comment type="similarity">
    <text evidence="6">Belongs to the peptidase M24A family. Methionine aminopeptidase type 1 subfamily.</text>
</comment>
<evidence type="ECO:0000256" key="2">
    <source>
        <dbReference type="ARBA" id="ARBA00022438"/>
    </source>
</evidence>
<evidence type="ECO:0000256" key="6">
    <source>
        <dbReference type="HAMAP-Rule" id="MF_01974"/>
    </source>
</evidence>
<dbReference type="InterPro" id="IPR036005">
    <property type="entry name" value="Creatinase/aminopeptidase-like"/>
</dbReference>
<gene>
    <name evidence="6 9" type="primary">map</name>
    <name evidence="9" type="ORF">PlAlph_6780</name>
</gene>
<dbReference type="PRINTS" id="PR00599">
    <property type="entry name" value="MAPEPTIDASE"/>
</dbReference>
<dbReference type="AlphaFoldDB" id="A0A6G8F3H9"/>
<evidence type="ECO:0000256" key="1">
    <source>
        <dbReference type="ARBA" id="ARBA00002521"/>
    </source>
</evidence>
<feature type="binding site" evidence="6">
    <location>
        <position position="240"/>
    </location>
    <ligand>
        <name>a divalent metal cation</name>
        <dbReference type="ChEBI" id="CHEBI:60240"/>
        <label>2</label>
        <note>catalytic</note>
    </ligand>
</feature>
<dbReference type="Gene3D" id="3.90.230.10">
    <property type="entry name" value="Creatinase/methionine aminopeptidase superfamily"/>
    <property type="match status" value="1"/>
</dbReference>
<feature type="binding site" evidence="6">
    <location>
        <position position="240"/>
    </location>
    <ligand>
        <name>a divalent metal cation</name>
        <dbReference type="ChEBI" id="CHEBI:60240"/>
        <label>1</label>
    </ligand>
</feature>
<dbReference type="CDD" id="cd01086">
    <property type="entry name" value="MetAP1"/>
    <property type="match status" value="1"/>
</dbReference>
<dbReference type="NCBIfam" id="TIGR00500">
    <property type="entry name" value="met_pdase_I"/>
    <property type="match status" value="1"/>
</dbReference>
<evidence type="ECO:0000313" key="9">
    <source>
        <dbReference type="EMBL" id="QIM10786.1"/>
    </source>
</evidence>
<feature type="binding site" evidence="6">
    <location>
        <position position="113"/>
    </location>
    <ligand>
        <name>a divalent metal cation</name>
        <dbReference type="ChEBI" id="CHEBI:60240"/>
        <label>2</label>
        <note>catalytic</note>
    </ligand>
</feature>
<dbReference type="InterPro" id="IPR001714">
    <property type="entry name" value="Pept_M24_MAP"/>
</dbReference>
<comment type="catalytic activity">
    <reaction evidence="6 7">
        <text>Release of N-terminal amino acids, preferentially methionine, from peptides and arylamides.</text>
        <dbReference type="EC" id="3.4.11.18"/>
    </reaction>
</comment>
<evidence type="ECO:0000256" key="4">
    <source>
        <dbReference type="ARBA" id="ARBA00022723"/>
    </source>
</evidence>
<feature type="binding site" evidence="6">
    <location>
        <position position="102"/>
    </location>
    <ligand>
        <name>a divalent metal cation</name>
        <dbReference type="ChEBI" id="CHEBI:60240"/>
        <label>1</label>
    </ligand>
</feature>
<feature type="binding site" evidence="6">
    <location>
        <position position="113"/>
    </location>
    <ligand>
        <name>a divalent metal cation</name>
        <dbReference type="ChEBI" id="CHEBI:60240"/>
        <label>1</label>
    </ligand>
</feature>
<dbReference type="GO" id="GO:0005829">
    <property type="term" value="C:cytosol"/>
    <property type="evidence" value="ECO:0007669"/>
    <property type="project" value="TreeGrafter"/>
</dbReference>
<dbReference type="GO" id="GO:0006508">
    <property type="term" value="P:proteolysis"/>
    <property type="evidence" value="ECO:0007669"/>
    <property type="project" value="UniProtKB-KW"/>
</dbReference>
<dbReference type="InterPro" id="IPR000994">
    <property type="entry name" value="Pept_M24"/>
</dbReference>
<keyword evidence="2 6" id="KW-0031">Aminopeptidase</keyword>
<name>A0A6G8F3H9_9PROT</name>
<sequence>MSRKNKDRITIYEPADFEGMRKAGRLAAETLDYITDYVEPGVSTEYLDNLCNEYITSHGGVSACINYHGYPKYTCISVNHVICHGIPSAEQKLSAGDILNIDVTVIVDGWFGDTSRMYYAGKPKIKASRLCDVTYECMMRGIDVVKPGAHFGDIGAVIEEYAHKYGYSVVDMFCGHGVGKVFHDNPNVMHCGKKGTGPVMEEGMIFTIEPMINIGRKEGFILPNGWTAVTRDKTLSAQFEHSLAVTKDGFEVFTYSPKGLDRPPYKKQG</sequence>
<proteinExistence type="inferred from homology"/>
<dbReference type="HAMAP" id="MF_01974">
    <property type="entry name" value="MetAP_1"/>
    <property type="match status" value="1"/>
</dbReference>
<dbReference type="GO" id="GO:0004239">
    <property type="term" value="F:initiator methionyl aminopeptidase activity"/>
    <property type="evidence" value="ECO:0007669"/>
    <property type="project" value="UniProtKB-UniRule"/>
</dbReference>